<organism evidence="1 2">
    <name type="scientific">Pseudolactococcus hodotermopsidis</name>
    <dbReference type="NCBI Taxonomy" id="2709157"/>
    <lineage>
        <taxon>Bacteria</taxon>
        <taxon>Bacillati</taxon>
        <taxon>Bacillota</taxon>
        <taxon>Bacilli</taxon>
        <taxon>Lactobacillales</taxon>
        <taxon>Streptococcaceae</taxon>
        <taxon>Pseudolactococcus</taxon>
    </lineage>
</organism>
<gene>
    <name evidence="1" type="ORF">Hs30E_03360</name>
</gene>
<evidence type="ECO:0008006" key="3">
    <source>
        <dbReference type="Google" id="ProtNLM"/>
    </source>
</evidence>
<dbReference type="Gene3D" id="2.40.128.20">
    <property type="match status" value="1"/>
</dbReference>
<keyword evidence="2" id="KW-1185">Reference proteome</keyword>
<protein>
    <recommendedName>
        <fullName evidence="3">DUF1934 domain-containing protein</fullName>
    </recommendedName>
</protein>
<dbReference type="InterPro" id="IPR012674">
    <property type="entry name" value="Calycin"/>
</dbReference>
<dbReference type="SUPFAM" id="SSF50814">
    <property type="entry name" value="Lipocalins"/>
    <property type="match status" value="1"/>
</dbReference>
<dbReference type="RefSeq" id="WP_172207502.1">
    <property type="nucleotide sequence ID" value="NZ_BLLI01000005.1"/>
</dbReference>
<evidence type="ECO:0000313" key="1">
    <source>
        <dbReference type="EMBL" id="GFH41785.1"/>
    </source>
</evidence>
<dbReference type="InterPro" id="IPR015231">
    <property type="entry name" value="DUF1934"/>
</dbReference>
<dbReference type="EMBL" id="BLLI01000005">
    <property type="protein sequence ID" value="GFH41785.1"/>
    <property type="molecule type" value="Genomic_DNA"/>
</dbReference>
<name>A0A6A0BAV5_9LACT</name>
<dbReference type="Pfam" id="PF09148">
    <property type="entry name" value="DUF1934"/>
    <property type="match status" value="1"/>
</dbReference>
<comment type="caution">
    <text evidence="1">The sequence shown here is derived from an EMBL/GenBank/DDBJ whole genome shotgun (WGS) entry which is preliminary data.</text>
</comment>
<accession>A0A6A0BAV5</accession>
<sequence length="125" mass="15067">MTKIIIDNLIEIDSEKEEIHEEFSGEFYEKNDMIFLVYQNELNEKVVMKYNEKMLIMTRFSKPNMIMKLLPDINTTTAIATPLGLQRFEIRTQSYEKLSDGCQTQYQFWQHERLLAQYVLRVRFE</sequence>
<dbReference type="AlphaFoldDB" id="A0A6A0BAV5"/>
<evidence type="ECO:0000313" key="2">
    <source>
        <dbReference type="Proteomes" id="UP000480303"/>
    </source>
</evidence>
<proteinExistence type="predicted"/>
<reference evidence="1 2" key="1">
    <citation type="submission" date="2020-02" db="EMBL/GenBank/DDBJ databases">
        <title>Draft genome sequence of Lactococcus sp. Hs30E4-3.</title>
        <authorList>
            <person name="Noda S."/>
            <person name="Yuki M."/>
            <person name="Ohkuma M."/>
        </authorList>
    </citation>
    <scope>NUCLEOTIDE SEQUENCE [LARGE SCALE GENOMIC DNA]</scope>
    <source>
        <strain evidence="1 2">Hs30E4-3</strain>
    </source>
</reference>
<dbReference type="Proteomes" id="UP000480303">
    <property type="component" value="Unassembled WGS sequence"/>
</dbReference>